<name>A0A8S5SEY6_9CAUD</name>
<protein>
    <submittedName>
        <fullName evidence="1">Uncharacterized protein</fullName>
    </submittedName>
</protein>
<accession>A0A8S5SEY6</accession>
<sequence>MSKDEIIQNTINKYHQECSKIIETEFIDKLEKHEEIMIKVILETILNNNLN</sequence>
<organism evidence="1">
    <name type="scientific">Myoviridae sp. ct8mY9</name>
    <dbReference type="NCBI Taxonomy" id="2827664"/>
    <lineage>
        <taxon>Viruses</taxon>
        <taxon>Duplodnaviria</taxon>
        <taxon>Heunggongvirae</taxon>
        <taxon>Uroviricota</taxon>
        <taxon>Caudoviricetes</taxon>
    </lineage>
</organism>
<reference evidence="1" key="1">
    <citation type="journal article" date="2021" name="Proc. Natl. Acad. Sci. U.S.A.">
        <title>A Catalog of Tens of Thousands of Viruses from Human Metagenomes Reveals Hidden Associations with Chronic Diseases.</title>
        <authorList>
            <person name="Tisza M.J."/>
            <person name="Buck C.B."/>
        </authorList>
    </citation>
    <scope>NUCLEOTIDE SEQUENCE</scope>
    <source>
        <strain evidence="1">Ct8mY9</strain>
    </source>
</reference>
<dbReference type="EMBL" id="BK032581">
    <property type="protein sequence ID" value="DAF49387.1"/>
    <property type="molecule type" value="Genomic_DNA"/>
</dbReference>
<evidence type="ECO:0000313" key="1">
    <source>
        <dbReference type="EMBL" id="DAF49387.1"/>
    </source>
</evidence>
<proteinExistence type="predicted"/>